<organism evidence="4 5">
    <name type="scientific">Tilletiopsis washingtonensis</name>
    <dbReference type="NCBI Taxonomy" id="58919"/>
    <lineage>
        <taxon>Eukaryota</taxon>
        <taxon>Fungi</taxon>
        <taxon>Dikarya</taxon>
        <taxon>Basidiomycota</taxon>
        <taxon>Ustilaginomycotina</taxon>
        <taxon>Exobasidiomycetes</taxon>
        <taxon>Entylomatales</taxon>
        <taxon>Entylomatales incertae sedis</taxon>
        <taxon>Tilletiopsis</taxon>
    </lineage>
</organism>
<protein>
    <submittedName>
        <fullName evidence="4">Uncharacterized protein</fullName>
    </submittedName>
</protein>
<dbReference type="STRING" id="58919.A0A316ZCP5"/>
<dbReference type="RefSeq" id="XP_025598981.1">
    <property type="nucleotide sequence ID" value="XM_025742078.1"/>
</dbReference>
<feature type="domain" description="ATP adenylyltransferase C-terminal" evidence="2">
    <location>
        <begin position="237"/>
        <end position="366"/>
    </location>
</feature>
<dbReference type="Pfam" id="PF19327">
    <property type="entry name" value="Ap4A_phos_N"/>
    <property type="match status" value="1"/>
</dbReference>
<dbReference type="InterPro" id="IPR009163">
    <property type="entry name" value="Ap4A_phos1/2"/>
</dbReference>
<sequence>MPLPAQLRAFFPALGAAFARATGSGAVVCPASRVVLLPDAPAPEADAGASARTPIAWRVRCVPALGEKQRARQQRAAQQDAAQQQQKPAEEQKDVFAPPYDSDLFVAELPEHTVLLNKYALLPLHFLLVTKEFASQKLPPPPATLALAYALLQEHARSPVGEGRSADAELMAFYNCGPLSGASQPHCHVQFIECSLEAGETEDVVGKRGEGRVPVERLLHTCIEQEGRDDSIFALPLPYQHFVALLSPPEGEASSARESYLMSKLLGLLDALFKAKLSAVAGASGSAAAPVRSGPPSFNLLMTARALHLVPRTQEDFELPLASGEKTALSINSMAYAGHLLTKSEEELQALQALSGGVRAVLQSAGASGVQDVTMGVQDEPAVAASGTKE</sequence>
<evidence type="ECO:0000313" key="4">
    <source>
        <dbReference type="EMBL" id="PWN98702.1"/>
    </source>
</evidence>
<dbReference type="Gene3D" id="3.30.428.70">
    <property type="match status" value="1"/>
</dbReference>
<reference evidence="4 5" key="1">
    <citation type="journal article" date="2018" name="Mol. Biol. Evol.">
        <title>Broad Genomic Sampling Reveals a Smut Pathogenic Ancestry of the Fungal Clade Ustilaginomycotina.</title>
        <authorList>
            <person name="Kijpornyongpan T."/>
            <person name="Mondo S.J."/>
            <person name="Barry K."/>
            <person name="Sandor L."/>
            <person name="Lee J."/>
            <person name="Lipzen A."/>
            <person name="Pangilinan J."/>
            <person name="LaButti K."/>
            <person name="Hainaut M."/>
            <person name="Henrissat B."/>
            <person name="Grigoriev I.V."/>
            <person name="Spatafora J.W."/>
            <person name="Aime M.C."/>
        </authorList>
    </citation>
    <scope>NUCLEOTIDE SEQUENCE [LARGE SCALE GENOMIC DNA]</scope>
    <source>
        <strain evidence="4 5">MCA 4186</strain>
    </source>
</reference>
<dbReference type="GO" id="GO:0003877">
    <property type="term" value="F:ATP:ADP adenylyltransferase activity"/>
    <property type="evidence" value="ECO:0007669"/>
    <property type="project" value="InterPro"/>
</dbReference>
<dbReference type="InterPro" id="IPR043171">
    <property type="entry name" value="Ap4A_phos1/2-like"/>
</dbReference>
<feature type="region of interest" description="Disordered" evidence="1">
    <location>
        <begin position="70"/>
        <end position="94"/>
    </location>
</feature>
<feature type="compositionally biased region" description="Low complexity" evidence="1">
    <location>
        <begin position="74"/>
        <end position="87"/>
    </location>
</feature>
<name>A0A316ZCP5_9BASI</name>
<dbReference type="InterPro" id="IPR045759">
    <property type="entry name" value="Ap4A_phos1/2_N"/>
</dbReference>
<keyword evidence="5" id="KW-1185">Reference proteome</keyword>
<dbReference type="Pfam" id="PF09830">
    <property type="entry name" value="ATP_transf"/>
    <property type="match status" value="1"/>
</dbReference>
<gene>
    <name evidence="4" type="ORF">FA09DRAFT_329211</name>
</gene>
<dbReference type="GeneID" id="37269622"/>
<dbReference type="InterPro" id="IPR019200">
    <property type="entry name" value="ATP_adenylylTrfase_C"/>
</dbReference>
<dbReference type="GO" id="GO:0009117">
    <property type="term" value="P:nucleotide metabolic process"/>
    <property type="evidence" value="ECO:0007669"/>
    <property type="project" value="InterPro"/>
</dbReference>
<dbReference type="PANTHER" id="PTHR38420">
    <property type="entry name" value="AP-4-A PHOSPHORYLASE II"/>
    <property type="match status" value="1"/>
</dbReference>
<dbReference type="AlphaFoldDB" id="A0A316ZCP5"/>
<feature type="domain" description="Ap4A phosphorylase 1/2 N-terminal" evidence="3">
    <location>
        <begin position="55"/>
        <end position="199"/>
    </location>
</feature>
<dbReference type="Proteomes" id="UP000245946">
    <property type="component" value="Unassembled WGS sequence"/>
</dbReference>
<evidence type="ECO:0000259" key="2">
    <source>
        <dbReference type="Pfam" id="PF09830"/>
    </source>
</evidence>
<accession>A0A316ZCP5</accession>
<dbReference type="PANTHER" id="PTHR38420:SF1">
    <property type="entry name" value="PUTATIVE (AFU_ORTHOLOGUE AFUA_5G14690)-RELATED"/>
    <property type="match status" value="1"/>
</dbReference>
<dbReference type="InterPro" id="IPR036265">
    <property type="entry name" value="HIT-like_sf"/>
</dbReference>
<evidence type="ECO:0000256" key="1">
    <source>
        <dbReference type="SAM" id="MobiDB-lite"/>
    </source>
</evidence>
<dbReference type="OrthoDB" id="10267950at2759"/>
<dbReference type="GO" id="GO:0005524">
    <property type="term" value="F:ATP binding"/>
    <property type="evidence" value="ECO:0007669"/>
    <property type="project" value="InterPro"/>
</dbReference>
<evidence type="ECO:0000313" key="5">
    <source>
        <dbReference type="Proteomes" id="UP000245946"/>
    </source>
</evidence>
<proteinExistence type="predicted"/>
<dbReference type="SUPFAM" id="SSF54197">
    <property type="entry name" value="HIT-like"/>
    <property type="match status" value="1"/>
</dbReference>
<dbReference type="EMBL" id="KZ819290">
    <property type="protein sequence ID" value="PWN98702.1"/>
    <property type="molecule type" value="Genomic_DNA"/>
</dbReference>
<evidence type="ECO:0000259" key="3">
    <source>
        <dbReference type="Pfam" id="PF19327"/>
    </source>
</evidence>